<evidence type="ECO:0000256" key="3">
    <source>
        <dbReference type="ARBA" id="ARBA00022448"/>
    </source>
</evidence>
<keyword evidence="5" id="KW-0533">Nickel</keyword>
<dbReference type="Pfam" id="PF00005">
    <property type="entry name" value="ABC_tran"/>
    <property type="match status" value="1"/>
</dbReference>
<dbReference type="PROSITE" id="PS00211">
    <property type="entry name" value="ABC_TRANSPORTER_1"/>
    <property type="match status" value="1"/>
</dbReference>
<comment type="caution">
    <text evidence="17">The sequence shown here is derived from an EMBL/GenBank/DDBJ whole genome shotgun (WGS) entry which is preliminary data.</text>
</comment>
<name>A0ABX0J4B7_9BACL</name>
<keyword evidence="18" id="KW-1185">Reference proteome</keyword>
<dbReference type="EMBL" id="JAAOIW010000003">
    <property type="protein sequence ID" value="NHN30265.1"/>
    <property type="molecule type" value="Genomic_DNA"/>
</dbReference>
<sequence>MALLEVMDLSISFTRYRGLFRQQTLEVINGLQLSINPGEVVAVVGSSGSGKSLLAHAIMGILPGNARMTGSLRYNGEPLDAKKLAALRGKELALVPQSVNYLDPLMKVGAQVRSSSTDKAELDAQRKAFARYQLDQKVEQLYPFQLSGGMARRVLLSTATISGAKLIVADEPTPGLHQEVAQETLRRFRELADEGCAILLITHDIESALQIADKVAVFYAGTTVEVASAADFSGSGQQLRHPYSQALWQSLPQNEFKLIPGSQPLPGSLPEGCLFAPRCQQASAECSSLRPAMRDLRAGLVRCIHAS</sequence>
<dbReference type="PROSITE" id="PS50893">
    <property type="entry name" value="ABC_TRANSPORTER_2"/>
    <property type="match status" value="1"/>
</dbReference>
<dbReference type="RefSeq" id="WP_166149091.1">
    <property type="nucleotide sequence ID" value="NZ_JAAOIW010000003.1"/>
</dbReference>
<evidence type="ECO:0000256" key="15">
    <source>
        <dbReference type="ARBA" id="ARBA00048610"/>
    </source>
</evidence>
<dbReference type="Pfam" id="PF08352">
    <property type="entry name" value="oligo_HPY"/>
    <property type="match status" value="1"/>
</dbReference>
<evidence type="ECO:0000256" key="13">
    <source>
        <dbReference type="ARBA" id="ARBA00039098"/>
    </source>
</evidence>
<evidence type="ECO:0000256" key="9">
    <source>
        <dbReference type="ARBA" id="ARBA00023065"/>
    </source>
</evidence>
<evidence type="ECO:0000256" key="11">
    <source>
        <dbReference type="ARBA" id="ARBA00023136"/>
    </source>
</evidence>
<evidence type="ECO:0000256" key="10">
    <source>
        <dbReference type="ARBA" id="ARBA00023112"/>
    </source>
</evidence>
<dbReference type="SUPFAM" id="SSF52540">
    <property type="entry name" value="P-loop containing nucleoside triphosphate hydrolases"/>
    <property type="match status" value="1"/>
</dbReference>
<keyword evidence="11" id="KW-0472">Membrane</keyword>
<keyword evidence="6" id="KW-0547">Nucleotide-binding</keyword>
<comment type="similarity">
    <text evidence="2">Belongs to the ABC transporter superfamily.</text>
</comment>
<keyword evidence="9" id="KW-0406">Ion transport</keyword>
<evidence type="ECO:0000259" key="16">
    <source>
        <dbReference type="PROSITE" id="PS50893"/>
    </source>
</evidence>
<dbReference type="EC" id="7.2.2.11" evidence="13"/>
<keyword evidence="3" id="KW-0813">Transport</keyword>
<comment type="catalytic activity">
    <reaction evidence="15">
        <text>Ni(2+)(out) + ATP + H2O = Ni(2+)(in) + ADP + phosphate + H(+)</text>
        <dbReference type="Rhea" id="RHEA:15557"/>
        <dbReference type="ChEBI" id="CHEBI:15377"/>
        <dbReference type="ChEBI" id="CHEBI:15378"/>
        <dbReference type="ChEBI" id="CHEBI:30616"/>
        <dbReference type="ChEBI" id="CHEBI:43474"/>
        <dbReference type="ChEBI" id="CHEBI:49786"/>
        <dbReference type="ChEBI" id="CHEBI:456216"/>
        <dbReference type="EC" id="7.2.2.11"/>
    </reaction>
    <physiologicalReaction direction="left-to-right" evidence="15">
        <dbReference type="Rhea" id="RHEA:15558"/>
    </physiologicalReaction>
</comment>
<evidence type="ECO:0000256" key="12">
    <source>
        <dbReference type="ARBA" id="ARBA00038669"/>
    </source>
</evidence>
<comment type="subunit">
    <text evidence="12">The complex is composed of two ATP-binding proteins (NikD and NikE), two transmembrane proteins (NikB and NikC) and a solute-binding protein (NikA).</text>
</comment>
<evidence type="ECO:0000256" key="7">
    <source>
        <dbReference type="ARBA" id="ARBA00022840"/>
    </source>
</evidence>
<dbReference type="InterPro" id="IPR050388">
    <property type="entry name" value="ABC_Ni/Peptide_Import"/>
</dbReference>
<organism evidence="17 18">
    <name type="scientific">Paenibacillus agricola</name>
    <dbReference type="NCBI Taxonomy" id="2716264"/>
    <lineage>
        <taxon>Bacteria</taxon>
        <taxon>Bacillati</taxon>
        <taxon>Bacillota</taxon>
        <taxon>Bacilli</taxon>
        <taxon>Bacillales</taxon>
        <taxon>Paenibacillaceae</taxon>
        <taxon>Paenibacillus</taxon>
    </lineage>
</organism>
<dbReference type="Proteomes" id="UP001165962">
    <property type="component" value="Unassembled WGS sequence"/>
</dbReference>
<accession>A0ABX0J4B7</accession>
<evidence type="ECO:0000256" key="6">
    <source>
        <dbReference type="ARBA" id="ARBA00022741"/>
    </source>
</evidence>
<evidence type="ECO:0000256" key="2">
    <source>
        <dbReference type="ARBA" id="ARBA00005417"/>
    </source>
</evidence>
<feature type="domain" description="ABC transporter" evidence="16">
    <location>
        <begin position="4"/>
        <end position="245"/>
    </location>
</feature>
<keyword evidence="4" id="KW-1003">Cell membrane</keyword>
<reference evidence="17" key="1">
    <citation type="submission" date="2020-03" db="EMBL/GenBank/DDBJ databases">
        <title>Draft sequencing of Paenibacilllus sp. S3N08.</title>
        <authorList>
            <person name="Kim D.-U."/>
        </authorList>
    </citation>
    <scope>NUCLEOTIDE SEQUENCE</scope>
    <source>
        <strain evidence="17">S3N08</strain>
    </source>
</reference>
<evidence type="ECO:0000256" key="4">
    <source>
        <dbReference type="ARBA" id="ARBA00022475"/>
    </source>
</evidence>
<evidence type="ECO:0000256" key="8">
    <source>
        <dbReference type="ARBA" id="ARBA00022967"/>
    </source>
</evidence>
<dbReference type="NCBIfam" id="TIGR01727">
    <property type="entry name" value="oligo_HPY"/>
    <property type="match status" value="1"/>
</dbReference>
<keyword evidence="8" id="KW-1278">Translocase</keyword>
<evidence type="ECO:0000256" key="14">
    <source>
        <dbReference type="ARBA" id="ARBA00044143"/>
    </source>
</evidence>
<evidence type="ECO:0000256" key="1">
    <source>
        <dbReference type="ARBA" id="ARBA00004202"/>
    </source>
</evidence>
<dbReference type="InterPro" id="IPR013563">
    <property type="entry name" value="Oligopep_ABC_C"/>
</dbReference>
<evidence type="ECO:0000256" key="5">
    <source>
        <dbReference type="ARBA" id="ARBA00022596"/>
    </source>
</evidence>
<evidence type="ECO:0000313" key="17">
    <source>
        <dbReference type="EMBL" id="NHN30265.1"/>
    </source>
</evidence>
<dbReference type="InterPro" id="IPR017871">
    <property type="entry name" value="ABC_transporter-like_CS"/>
</dbReference>
<gene>
    <name evidence="17" type="ORF">G9U52_10510</name>
</gene>
<dbReference type="SMART" id="SM00382">
    <property type="entry name" value="AAA"/>
    <property type="match status" value="1"/>
</dbReference>
<dbReference type="InterPro" id="IPR027417">
    <property type="entry name" value="P-loop_NTPase"/>
</dbReference>
<dbReference type="InterPro" id="IPR003439">
    <property type="entry name" value="ABC_transporter-like_ATP-bd"/>
</dbReference>
<dbReference type="PANTHER" id="PTHR43297:SF13">
    <property type="entry name" value="NICKEL ABC TRANSPORTER, ATP-BINDING PROTEIN"/>
    <property type="match status" value="1"/>
</dbReference>
<comment type="subcellular location">
    <subcellularLocation>
        <location evidence="1">Cell membrane</location>
        <topology evidence="1">Peripheral membrane protein</topology>
    </subcellularLocation>
</comment>
<dbReference type="GO" id="GO:0005524">
    <property type="term" value="F:ATP binding"/>
    <property type="evidence" value="ECO:0007669"/>
    <property type="project" value="UniProtKB-KW"/>
</dbReference>
<dbReference type="InterPro" id="IPR003593">
    <property type="entry name" value="AAA+_ATPase"/>
</dbReference>
<keyword evidence="10" id="KW-0921">Nickel transport</keyword>
<proteinExistence type="inferred from homology"/>
<evidence type="ECO:0000313" key="18">
    <source>
        <dbReference type="Proteomes" id="UP001165962"/>
    </source>
</evidence>
<protein>
    <recommendedName>
        <fullName evidence="14">Nickel import system ATP-binding protein NikD</fullName>
        <ecNumber evidence="13">7.2.2.11</ecNumber>
    </recommendedName>
</protein>
<dbReference type="PANTHER" id="PTHR43297">
    <property type="entry name" value="OLIGOPEPTIDE TRANSPORT ATP-BINDING PROTEIN APPD"/>
    <property type="match status" value="1"/>
</dbReference>
<keyword evidence="7 17" id="KW-0067">ATP-binding</keyword>
<dbReference type="Gene3D" id="3.40.50.300">
    <property type="entry name" value="P-loop containing nucleotide triphosphate hydrolases"/>
    <property type="match status" value="1"/>
</dbReference>